<dbReference type="InterPro" id="IPR035906">
    <property type="entry name" value="MetI-like_sf"/>
</dbReference>
<accession>A0A933NYN4</accession>
<keyword evidence="4 7" id="KW-0812">Transmembrane</keyword>
<evidence type="ECO:0000256" key="1">
    <source>
        <dbReference type="ARBA" id="ARBA00004651"/>
    </source>
</evidence>
<evidence type="ECO:0000256" key="6">
    <source>
        <dbReference type="ARBA" id="ARBA00023136"/>
    </source>
</evidence>
<feature type="transmembrane region" description="Helical" evidence="7">
    <location>
        <begin position="228"/>
        <end position="248"/>
    </location>
</feature>
<organism evidence="9 10">
    <name type="scientific">Devosia nanyangense</name>
    <dbReference type="NCBI Taxonomy" id="1228055"/>
    <lineage>
        <taxon>Bacteria</taxon>
        <taxon>Pseudomonadati</taxon>
        <taxon>Pseudomonadota</taxon>
        <taxon>Alphaproteobacteria</taxon>
        <taxon>Hyphomicrobiales</taxon>
        <taxon>Devosiaceae</taxon>
        <taxon>Devosia</taxon>
    </lineage>
</organism>
<keyword evidence="5 7" id="KW-1133">Transmembrane helix</keyword>
<keyword evidence="2 7" id="KW-0813">Transport</keyword>
<dbReference type="PANTHER" id="PTHR30193:SF37">
    <property type="entry name" value="INNER MEMBRANE ABC TRANSPORTER PERMEASE PROTEIN YCJO"/>
    <property type="match status" value="1"/>
</dbReference>
<feature type="transmembrane region" description="Helical" evidence="7">
    <location>
        <begin position="167"/>
        <end position="189"/>
    </location>
</feature>
<comment type="caution">
    <text evidence="9">The sequence shown here is derived from an EMBL/GenBank/DDBJ whole genome shotgun (WGS) entry which is preliminary data.</text>
</comment>
<dbReference type="EMBL" id="JACRAF010000031">
    <property type="protein sequence ID" value="MBI4922445.1"/>
    <property type="molecule type" value="Genomic_DNA"/>
</dbReference>
<evidence type="ECO:0000313" key="9">
    <source>
        <dbReference type="EMBL" id="MBI4922445.1"/>
    </source>
</evidence>
<dbReference type="Proteomes" id="UP000782610">
    <property type="component" value="Unassembled WGS sequence"/>
</dbReference>
<evidence type="ECO:0000256" key="3">
    <source>
        <dbReference type="ARBA" id="ARBA00022475"/>
    </source>
</evidence>
<dbReference type="CDD" id="cd06261">
    <property type="entry name" value="TM_PBP2"/>
    <property type="match status" value="1"/>
</dbReference>
<keyword evidence="6 7" id="KW-0472">Membrane</keyword>
<protein>
    <submittedName>
        <fullName evidence="9">Sugar ABC transporter permease</fullName>
    </submittedName>
</protein>
<reference evidence="9" key="1">
    <citation type="submission" date="2020-07" db="EMBL/GenBank/DDBJ databases">
        <title>Huge and variable diversity of episymbiotic CPR bacteria and DPANN archaea in groundwater ecosystems.</title>
        <authorList>
            <person name="He C.Y."/>
            <person name="Keren R."/>
            <person name="Whittaker M."/>
            <person name="Farag I.F."/>
            <person name="Doudna J."/>
            <person name="Cate J.H.D."/>
            <person name="Banfield J.F."/>
        </authorList>
    </citation>
    <scope>NUCLEOTIDE SEQUENCE</scope>
    <source>
        <strain evidence="9">NC_groundwater_1586_Pr3_B-0.1um_66_15</strain>
    </source>
</reference>
<keyword evidence="3" id="KW-1003">Cell membrane</keyword>
<evidence type="ECO:0000256" key="5">
    <source>
        <dbReference type="ARBA" id="ARBA00022989"/>
    </source>
</evidence>
<sequence length="305" mass="33036">MSAVKTGSSMVPAGRWIGSRSFAMRLNGVLFTLPALLLVGLVTVLPLCQAAYYSFTNWNGAQATFTGWTNYLNMLYDPELRRSLINSLCFLASVPFGLIPPFIVAYLLHKDIPGNKLFRALIFAPTALSWVVIGMVGRQFFALRGPVSSLFGMFGVAPPNWLADNNFALAAVILTFNAAIFGINTIIFLTGLATVDRSTIEAAWLDGASERQVIWYVILPAMRRFVEFVLIITIITSATGIFAMIYTMTGGGPGSATLTLEFAVWRRAFATGGFGAGAAIGIVLMMVTLIAVGLIRLLLRERSEA</sequence>
<dbReference type="SUPFAM" id="SSF161098">
    <property type="entry name" value="MetI-like"/>
    <property type="match status" value="1"/>
</dbReference>
<feature type="transmembrane region" description="Helical" evidence="7">
    <location>
        <begin position="120"/>
        <end position="141"/>
    </location>
</feature>
<dbReference type="AlphaFoldDB" id="A0A933NYN4"/>
<comment type="subcellular location">
    <subcellularLocation>
        <location evidence="1 7">Cell membrane</location>
        <topology evidence="1 7">Multi-pass membrane protein</topology>
    </subcellularLocation>
</comment>
<comment type="similarity">
    <text evidence="7">Belongs to the binding-protein-dependent transport system permease family.</text>
</comment>
<gene>
    <name evidence="9" type="ORF">HY834_11905</name>
</gene>
<dbReference type="GO" id="GO:0005886">
    <property type="term" value="C:plasma membrane"/>
    <property type="evidence" value="ECO:0007669"/>
    <property type="project" value="UniProtKB-SubCell"/>
</dbReference>
<feature type="domain" description="ABC transmembrane type-1" evidence="8">
    <location>
        <begin position="79"/>
        <end position="295"/>
    </location>
</feature>
<dbReference type="PROSITE" id="PS50928">
    <property type="entry name" value="ABC_TM1"/>
    <property type="match status" value="1"/>
</dbReference>
<dbReference type="InterPro" id="IPR051393">
    <property type="entry name" value="ABC_transporter_permease"/>
</dbReference>
<feature type="transmembrane region" description="Helical" evidence="7">
    <location>
        <begin position="268"/>
        <end position="299"/>
    </location>
</feature>
<evidence type="ECO:0000259" key="8">
    <source>
        <dbReference type="PROSITE" id="PS50928"/>
    </source>
</evidence>
<evidence type="ECO:0000256" key="4">
    <source>
        <dbReference type="ARBA" id="ARBA00022692"/>
    </source>
</evidence>
<evidence type="ECO:0000256" key="2">
    <source>
        <dbReference type="ARBA" id="ARBA00022448"/>
    </source>
</evidence>
<proteinExistence type="inferred from homology"/>
<dbReference type="InterPro" id="IPR000515">
    <property type="entry name" value="MetI-like"/>
</dbReference>
<evidence type="ECO:0000256" key="7">
    <source>
        <dbReference type="RuleBase" id="RU363032"/>
    </source>
</evidence>
<dbReference type="GO" id="GO:0055085">
    <property type="term" value="P:transmembrane transport"/>
    <property type="evidence" value="ECO:0007669"/>
    <property type="project" value="InterPro"/>
</dbReference>
<dbReference type="Pfam" id="PF00528">
    <property type="entry name" value="BPD_transp_1"/>
    <property type="match status" value="1"/>
</dbReference>
<dbReference type="PANTHER" id="PTHR30193">
    <property type="entry name" value="ABC TRANSPORTER PERMEASE PROTEIN"/>
    <property type="match status" value="1"/>
</dbReference>
<dbReference type="Gene3D" id="1.10.3720.10">
    <property type="entry name" value="MetI-like"/>
    <property type="match status" value="1"/>
</dbReference>
<evidence type="ECO:0000313" key="10">
    <source>
        <dbReference type="Proteomes" id="UP000782610"/>
    </source>
</evidence>
<feature type="transmembrane region" description="Helical" evidence="7">
    <location>
        <begin position="84"/>
        <end position="108"/>
    </location>
</feature>
<name>A0A933NYN4_9HYPH</name>